<reference evidence="3 4" key="1">
    <citation type="submission" date="2015-09" db="EMBL/GenBank/DDBJ databases">
        <authorList>
            <consortium name="Pathogen Informatics"/>
        </authorList>
    </citation>
    <scope>NUCLEOTIDE SEQUENCE [LARGE SCALE GENOMIC DNA]</scope>
    <source>
        <strain evidence="3 4">2789STDY5608866</strain>
    </source>
</reference>
<dbReference type="Gene3D" id="3.30.950.30">
    <property type="entry name" value="Schlafen, AAA domain"/>
    <property type="match status" value="1"/>
</dbReference>
<evidence type="ECO:0000259" key="2">
    <source>
        <dbReference type="Pfam" id="PF21247"/>
    </source>
</evidence>
<dbReference type="Gene3D" id="3.30.565.60">
    <property type="match status" value="1"/>
</dbReference>
<evidence type="ECO:0000313" key="4">
    <source>
        <dbReference type="Proteomes" id="UP000095439"/>
    </source>
</evidence>
<accession>A0A174BG40</accession>
<dbReference type="InterPro" id="IPR049514">
    <property type="entry name" value="Fic-like_C"/>
</dbReference>
<dbReference type="Proteomes" id="UP000095439">
    <property type="component" value="Unassembled WGS sequence"/>
</dbReference>
<dbReference type="Pfam" id="PF04326">
    <property type="entry name" value="SLFN_AlbA_2"/>
    <property type="match status" value="1"/>
</dbReference>
<dbReference type="Pfam" id="PF13749">
    <property type="entry name" value="HATPase_c_4"/>
    <property type="match status" value="1"/>
</dbReference>
<dbReference type="PANTHER" id="PTHR30595">
    <property type="entry name" value="GLPR-RELATED TRANSCRIPTIONAL REPRESSOR"/>
    <property type="match status" value="1"/>
</dbReference>
<dbReference type="Pfam" id="PF21247">
    <property type="entry name" value="Fic-like_C"/>
    <property type="match status" value="1"/>
</dbReference>
<dbReference type="InterPro" id="IPR038461">
    <property type="entry name" value="Schlafen_AlbA_2_dom_sf"/>
</dbReference>
<dbReference type="InterPro" id="IPR007421">
    <property type="entry name" value="Schlafen_AlbA_2_dom"/>
</dbReference>
<evidence type="ECO:0000313" key="3">
    <source>
        <dbReference type="EMBL" id="CUN98695.1"/>
    </source>
</evidence>
<name>A0A174BG40_9FIRM</name>
<dbReference type="InterPro" id="IPR038475">
    <property type="entry name" value="RecG_C_sf"/>
</dbReference>
<dbReference type="AlphaFoldDB" id="A0A174BG40"/>
<sequence>MTTEELYDKLKLIQKMKCETQNLELKSAEQGYSKRLYDSLSSFSNQDDGGIIVFGIDEKQDYKEVGVYDAQDIQKKINEQCLQMNPVVRPLITVVEKENKKFVSAEIPGIDLADRPCYYQGRGRLKGSYTRIGDSDEPMTEYEIYSYEAYRRKYQDDIREVPRVTLMSLDQEELNRYVELLKRGKQRLATLDNESIYELMSIKRGEKVTLSATLLFSPYPQAYFPQLCITAIVIPGRTIGSLGDMVERFSDNQRIEGTIPEMLDEALLFVKRNMRTKTIISPTTGRRTDRTDYPITAVREAIINALVHRDYSIHTEGMPIQLIMFEDRIEIHNPGGLYGRITIDQLGKIQPDTRNQVLASALETLGITENRYSGIPTIRMEMEKYNLRQPEFLDERGSFIVKLYKESKNDYEDMSNDEETNNLIVFCKTPRTRKEICDYLGLNSVTYAIQTYVNPLVEAGVIKLSIPDKPKSPKQLYYSGEREK</sequence>
<dbReference type="PANTHER" id="PTHR30595:SF6">
    <property type="entry name" value="SCHLAFEN ALBA-2 DOMAIN-CONTAINING PROTEIN"/>
    <property type="match status" value="1"/>
</dbReference>
<proteinExistence type="predicted"/>
<feature type="domain" description="Filamentation induced by cAMP protein Fic-like C-terminal" evidence="2">
    <location>
        <begin position="428"/>
        <end position="477"/>
    </location>
</feature>
<gene>
    <name evidence="3" type="ORF">ERS852423_01980</name>
</gene>
<feature type="domain" description="Schlafen AlbA-2" evidence="1">
    <location>
        <begin position="19"/>
        <end position="140"/>
    </location>
</feature>
<dbReference type="RefSeq" id="WP_055181749.1">
    <property type="nucleotide sequence ID" value="NZ_CABIWY010000008.1"/>
</dbReference>
<protein>
    <submittedName>
        <fullName evidence="3">Divergent AAA domain</fullName>
    </submittedName>
</protein>
<dbReference type="EMBL" id="CYYY01000008">
    <property type="protein sequence ID" value="CUN98695.1"/>
    <property type="molecule type" value="Genomic_DNA"/>
</dbReference>
<evidence type="ECO:0000259" key="1">
    <source>
        <dbReference type="Pfam" id="PF04326"/>
    </source>
</evidence>
<organism evidence="3 4">
    <name type="scientific">Dorea longicatena</name>
    <dbReference type="NCBI Taxonomy" id="88431"/>
    <lineage>
        <taxon>Bacteria</taxon>
        <taxon>Bacillati</taxon>
        <taxon>Bacillota</taxon>
        <taxon>Clostridia</taxon>
        <taxon>Lachnospirales</taxon>
        <taxon>Lachnospiraceae</taxon>
        <taxon>Dorea</taxon>
    </lineage>
</organism>